<sequence length="102" mass="12436">MLYPLEIFDWEQILVDVHQKFFYRWLALVYLQQHPQYLSHLAKQLLGFFLYGLLFYPNNIFSALHSPQVSLLAVHSYRRLTHTQLKSLLQFRVHLSFFYLFK</sequence>
<reference evidence="1 2" key="1">
    <citation type="submission" date="2016-10" db="EMBL/GenBank/DDBJ databases">
        <title>Description of Gloeomargarita lithophora gen. nov., sp. nov., a thylakoid-bearing basal-branching cyanobacterium with intracellular carbonates, and proposal for Gloeomargaritales ord. nov.</title>
        <authorList>
            <person name="Moreira D."/>
            <person name="Tavera R."/>
            <person name="Benzerara K."/>
            <person name="Skouri-Panet F."/>
            <person name="Couradeau E."/>
            <person name="Gerard E."/>
            <person name="Loussert C."/>
            <person name="Novelo E."/>
            <person name="Zivanovic Y."/>
            <person name="Lopez-Garcia P."/>
        </authorList>
    </citation>
    <scope>NUCLEOTIDE SEQUENCE [LARGE SCALE GENOMIC DNA]</scope>
    <source>
        <strain evidence="1 2">D10</strain>
    </source>
</reference>
<evidence type="ECO:0000313" key="2">
    <source>
        <dbReference type="Proteomes" id="UP000180235"/>
    </source>
</evidence>
<proteinExistence type="predicted"/>
<dbReference type="EMBL" id="CP017675">
    <property type="protein sequence ID" value="APB34155.1"/>
    <property type="molecule type" value="Genomic_DNA"/>
</dbReference>
<gene>
    <name evidence="1" type="ORF">GlitD10_1829</name>
</gene>
<protein>
    <submittedName>
        <fullName evidence="1">Uncharacterized protein</fullName>
    </submittedName>
</protein>
<organism evidence="1 2">
    <name type="scientific">Gloeomargarita lithophora Alchichica-D10</name>
    <dbReference type="NCBI Taxonomy" id="1188229"/>
    <lineage>
        <taxon>Bacteria</taxon>
        <taxon>Bacillati</taxon>
        <taxon>Cyanobacteriota</taxon>
        <taxon>Cyanophyceae</taxon>
        <taxon>Gloeomargaritales</taxon>
        <taxon>Gloeomargaritaceae</taxon>
        <taxon>Gloeomargarita</taxon>
    </lineage>
</organism>
<dbReference type="KEGG" id="glt:GlitD10_1829"/>
<dbReference type="Proteomes" id="UP000180235">
    <property type="component" value="Chromosome"/>
</dbReference>
<keyword evidence="2" id="KW-1185">Reference proteome</keyword>
<dbReference type="AlphaFoldDB" id="A0A1J0AE30"/>
<evidence type="ECO:0000313" key="1">
    <source>
        <dbReference type="EMBL" id="APB34155.1"/>
    </source>
</evidence>
<name>A0A1J0AE30_9CYAN</name>
<accession>A0A1J0AE30</accession>